<gene>
    <name evidence="1" type="ORF">RRG08_019012</name>
</gene>
<dbReference type="Proteomes" id="UP001283361">
    <property type="component" value="Unassembled WGS sequence"/>
</dbReference>
<evidence type="ECO:0000313" key="2">
    <source>
        <dbReference type="Proteomes" id="UP001283361"/>
    </source>
</evidence>
<organism evidence="1 2">
    <name type="scientific">Elysia crispata</name>
    <name type="common">lettuce slug</name>
    <dbReference type="NCBI Taxonomy" id="231223"/>
    <lineage>
        <taxon>Eukaryota</taxon>
        <taxon>Metazoa</taxon>
        <taxon>Spiralia</taxon>
        <taxon>Lophotrochozoa</taxon>
        <taxon>Mollusca</taxon>
        <taxon>Gastropoda</taxon>
        <taxon>Heterobranchia</taxon>
        <taxon>Euthyneura</taxon>
        <taxon>Panpulmonata</taxon>
        <taxon>Sacoglossa</taxon>
        <taxon>Placobranchoidea</taxon>
        <taxon>Plakobranchidae</taxon>
        <taxon>Elysia</taxon>
    </lineage>
</organism>
<evidence type="ECO:0000313" key="1">
    <source>
        <dbReference type="EMBL" id="KAK3781386.1"/>
    </source>
</evidence>
<protein>
    <submittedName>
        <fullName evidence="1">Uncharacterized protein</fullName>
    </submittedName>
</protein>
<name>A0AAE1A668_9GAST</name>
<sequence length="78" mass="8590">MWRAGCTCLTSTAVTFFGVLPLSVLCVMTCLEKTEKILGELPARTPRSPYHHVAETGGDWRKLAKIGGERVLSRQAEN</sequence>
<accession>A0AAE1A668</accession>
<reference evidence="1" key="1">
    <citation type="journal article" date="2023" name="G3 (Bethesda)">
        <title>A reference genome for the long-term kleptoplast-retaining sea slug Elysia crispata morphotype clarki.</title>
        <authorList>
            <person name="Eastman K.E."/>
            <person name="Pendleton A.L."/>
            <person name="Shaikh M.A."/>
            <person name="Suttiyut T."/>
            <person name="Ogas R."/>
            <person name="Tomko P."/>
            <person name="Gavelis G."/>
            <person name="Widhalm J.R."/>
            <person name="Wisecaver J.H."/>
        </authorList>
    </citation>
    <scope>NUCLEOTIDE SEQUENCE</scope>
    <source>
        <strain evidence="1">ECLA1</strain>
    </source>
</reference>
<keyword evidence="2" id="KW-1185">Reference proteome</keyword>
<dbReference type="EMBL" id="JAWDGP010002624">
    <property type="protein sequence ID" value="KAK3781386.1"/>
    <property type="molecule type" value="Genomic_DNA"/>
</dbReference>
<comment type="caution">
    <text evidence="1">The sequence shown here is derived from an EMBL/GenBank/DDBJ whole genome shotgun (WGS) entry which is preliminary data.</text>
</comment>
<dbReference type="AlphaFoldDB" id="A0AAE1A668"/>
<proteinExistence type="predicted"/>